<accession>A0A6I3XFW2</accession>
<organism evidence="2 3">
    <name type="scientific">Pseudoduganella dura</name>
    <dbReference type="NCBI Taxonomy" id="321982"/>
    <lineage>
        <taxon>Bacteria</taxon>
        <taxon>Pseudomonadati</taxon>
        <taxon>Pseudomonadota</taxon>
        <taxon>Betaproteobacteria</taxon>
        <taxon>Burkholderiales</taxon>
        <taxon>Oxalobacteraceae</taxon>
        <taxon>Telluria group</taxon>
        <taxon>Pseudoduganella</taxon>
    </lineage>
</organism>
<gene>
    <name evidence="2" type="ORF">GJV26_25740</name>
</gene>
<evidence type="ECO:0000256" key="1">
    <source>
        <dbReference type="SAM" id="SignalP"/>
    </source>
</evidence>
<sequence>MQSMLYIALLAAGATAQGASGAAAERALVLAPAPGAPASGDTVLLARTALPGSPVDSRAAADASAAFLGAVKSRDCNRAMNHVDAGAYRLGPGDRPAHCLRMFASFERFGAFTAEPPLAVSGAMLVPLKPPPPAEWRVLTFRKTGDRWLFSEQQEAGSLVPLVLSAFRNANRDVQKAQPLANVPSRTVVLDDQGTQGRLALRARIVPGPADSGPTAALMSFYAACTSREGLEPGALGRYLACLRPDAQALLKASHEAAPAHRKIATYNSLTAARSVDYVLVDGSRAVIFFTETASSRHWRDVVHQTGPGTFALDNPMKSGSVDMALNGDRVRAAIKAQAR</sequence>
<dbReference type="EMBL" id="WNWM01000002">
    <property type="protein sequence ID" value="MUI15834.1"/>
    <property type="molecule type" value="Genomic_DNA"/>
</dbReference>
<keyword evidence="1" id="KW-0732">Signal</keyword>
<dbReference type="AlphaFoldDB" id="A0A6I3XFW2"/>
<evidence type="ECO:0000313" key="3">
    <source>
        <dbReference type="Proteomes" id="UP000431684"/>
    </source>
</evidence>
<dbReference type="Proteomes" id="UP000431684">
    <property type="component" value="Unassembled WGS sequence"/>
</dbReference>
<name>A0A6I3XFW2_9BURK</name>
<feature type="signal peptide" evidence="1">
    <location>
        <begin position="1"/>
        <end position="18"/>
    </location>
</feature>
<comment type="caution">
    <text evidence="2">The sequence shown here is derived from an EMBL/GenBank/DDBJ whole genome shotgun (WGS) entry which is preliminary data.</text>
</comment>
<reference evidence="2 3" key="1">
    <citation type="submission" date="2019-11" db="EMBL/GenBank/DDBJ databases">
        <title>Draft Genome Sequences of Six Type Strains of the Genus Massilia.</title>
        <authorList>
            <person name="Miess H."/>
            <person name="Frediansyah A."/>
            <person name="Goeker M."/>
            <person name="Gross H."/>
        </authorList>
    </citation>
    <scope>NUCLEOTIDE SEQUENCE [LARGE SCALE GENOMIC DNA]</scope>
    <source>
        <strain evidence="2 3">DSM 17513</strain>
    </source>
</reference>
<dbReference type="RefSeq" id="WP_155711471.1">
    <property type="nucleotide sequence ID" value="NZ_BMWU01000010.1"/>
</dbReference>
<proteinExistence type="predicted"/>
<feature type="chain" id="PRO_5026279870" evidence="1">
    <location>
        <begin position="19"/>
        <end position="340"/>
    </location>
</feature>
<evidence type="ECO:0000313" key="2">
    <source>
        <dbReference type="EMBL" id="MUI15834.1"/>
    </source>
</evidence>
<keyword evidence="3" id="KW-1185">Reference proteome</keyword>
<dbReference type="OrthoDB" id="9823819at2"/>
<protein>
    <submittedName>
        <fullName evidence="2">Uncharacterized protein</fullName>
    </submittedName>
</protein>